<reference evidence="2 3" key="1">
    <citation type="journal article" date="2016" name="Mol. Biol. Evol.">
        <title>Comparative Genomics of Early-Diverging Mushroom-Forming Fungi Provides Insights into the Origins of Lignocellulose Decay Capabilities.</title>
        <authorList>
            <person name="Nagy L.G."/>
            <person name="Riley R."/>
            <person name="Tritt A."/>
            <person name="Adam C."/>
            <person name="Daum C."/>
            <person name="Floudas D."/>
            <person name="Sun H."/>
            <person name="Yadav J.S."/>
            <person name="Pangilinan J."/>
            <person name="Larsson K.H."/>
            <person name="Matsuura K."/>
            <person name="Barry K."/>
            <person name="Labutti K."/>
            <person name="Kuo R."/>
            <person name="Ohm R.A."/>
            <person name="Bhattacharya S.S."/>
            <person name="Shirouzu T."/>
            <person name="Yoshinaga Y."/>
            <person name="Martin F.M."/>
            <person name="Grigoriev I.V."/>
            <person name="Hibbett D.S."/>
        </authorList>
    </citation>
    <scope>NUCLEOTIDE SEQUENCE [LARGE SCALE GENOMIC DNA]</scope>
    <source>
        <strain evidence="2 3">CBS 109695</strain>
    </source>
</reference>
<evidence type="ECO:0000256" key="1">
    <source>
        <dbReference type="SAM" id="MobiDB-lite"/>
    </source>
</evidence>
<feature type="region of interest" description="Disordered" evidence="1">
    <location>
        <begin position="173"/>
        <end position="197"/>
    </location>
</feature>
<accession>A0A166JMR0</accession>
<keyword evidence="3" id="KW-1185">Reference proteome</keyword>
<dbReference type="Proteomes" id="UP000076532">
    <property type="component" value="Unassembled WGS sequence"/>
</dbReference>
<sequence length="335" mass="35699">MKIHQASYYCSHDTSSNLNNPSEPQTPRRSGIVGDRNHPKPSTFFVTKSPSLLAGVVAPKATASAAKTLTLLAGVVAPKATASAAKTLTLLAGVMPPKASASAAKTLTLLAGVVPPKASASAAKSPALLAGGRATESDGVRSEEIIDENGDVHVHVTMPAALAQHVEWSFQMTPRRPPSTRSPVPSPSTGPRARGPMRHAQYELQRPAGLLVYRSAPPSPPSSPSPSPSPTPRASRVPRVPPPRGAELADYLQPIYPRAPGTWHALDPVPEDPTHLQRFYVVTKGTKIGVFWAKWRDVEQFSRAVNGFVRKGDSLTEALDLWDNTPANEKQCYSS</sequence>
<dbReference type="OrthoDB" id="10635955at2759"/>
<organism evidence="2 3">
    <name type="scientific">Athelia psychrophila</name>
    <dbReference type="NCBI Taxonomy" id="1759441"/>
    <lineage>
        <taxon>Eukaryota</taxon>
        <taxon>Fungi</taxon>
        <taxon>Dikarya</taxon>
        <taxon>Basidiomycota</taxon>
        <taxon>Agaricomycotina</taxon>
        <taxon>Agaricomycetes</taxon>
        <taxon>Agaricomycetidae</taxon>
        <taxon>Atheliales</taxon>
        <taxon>Atheliaceae</taxon>
        <taxon>Athelia</taxon>
    </lineage>
</organism>
<gene>
    <name evidence="2" type="ORF">FIBSPDRAFT_891419</name>
</gene>
<dbReference type="AlphaFoldDB" id="A0A166JMR0"/>
<name>A0A166JMR0_9AGAM</name>
<evidence type="ECO:0000313" key="2">
    <source>
        <dbReference type="EMBL" id="KZP21028.1"/>
    </source>
</evidence>
<feature type="compositionally biased region" description="Low complexity" evidence="1">
    <location>
        <begin position="179"/>
        <end position="192"/>
    </location>
</feature>
<evidence type="ECO:0000313" key="3">
    <source>
        <dbReference type="Proteomes" id="UP000076532"/>
    </source>
</evidence>
<feature type="region of interest" description="Disordered" evidence="1">
    <location>
        <begin position="1"/>
        <end position="41"/>
    </location>
</feature>
<proteinExistence type="predicted"/>
<protein>
    <submittedName>
        <fullName evidence="2">Uncharacterized protein</fullName>
    </submittedName>
</protein>
<dbReference type="EMBL" id="KV417550">
    <property type="protein sequence ID" value="KZP21028.1"/>
    <property type="molecule type" value="Genomic_DNA"/>
</dbReference>
<feature type="region of interest" description="Disordered" evidence="1">
    <location>
        <begin position="212"/>
        <end position="247"/>
    </location>
</feature>
<feature type="compositionally biased region" description="Polar residues" evidence="1">
    <location>
        <begin position="12"/>
        <end position="28"/>
    </location>
</feature>
<feature type="compositionally biased region" description="Pro residues" evidence="1">
    <location>
        <begin position="217"/>
        <end position="231"/>
    </location>
</feature>